<dbReference type="PRINTS" id="PR00237">
    <property type="entry name" value="GPCRRHODOPSN"/>
</dbReference>
<dbReference type="GeneID" id="103556396"/>
<feature type="transmembrane region" description="Helical" evidence="12">
    <location>
        <begin position="20"/>
        <end position="44"/>
    </location>
</feature>
<keyword evidence="5" id="KW-0552">Olfaction</keyword>
<feature type="region of interest" description="Disordered" evidence="11">
    <location>
        <begin position="315"/>
        <end position="335"/>
    </location>
</feature>
<reference evidence="15" key="2">
    <citation type="submission" date="2025-08" db="UniProtKB">
        <authorList>
            <consortium name="RefSeq"/>
        </authorList>
    </citation>
    <scope>IDENTIFICATION</scope>
    <source>
        <tissue evidence="15">Blood</tissue>
    </source>
</reference>
<dbReference type="PROSITE" id="PS50262">
    <property type="entry name" value="G_PROTEIN_RECEP_F1_2"/>
    <property type="match status" value="1"/>
</dbReference>
<dbReference type="InterPro" id="IPR000276">
    <property type="entry name" value="GPCR_Rhodpsn"/>
</dbReference>
<comment type="subcellular location">
    <subcellularLocation>
        <location evidence="2">Cell membrane</location>
        <topology evidence="2">Multi-pass membrane protein</topology>
    </subcellularLocation>
</comment>
<evidence type="ECO:0000256" key="4">
    <source>
        <dbReference type="ARBA" id="ARBA00022692"/>
    </source>
</evidence>
<feature type="transmembrane region" description="Helical" evidence="12">
    <location>
        <begin position="200"/>
        <end position="226"/>
    </location>
</feature>
<protein>
    <submittedName>
        <fullName evidence="15">Olfactory receptor 13G1-like</fullName>
    </submittedName>
</protein>
<evidence type="ECO:0000256" key="12">
    <source>
        <dbReference type="SAM" id="Phobius"/>
    </source>
</evidence>
<dbReference type="PRINTS" id="PR00245">
    <property type="entry name" value="OLFACTORYR"/>
</dbReference>
<dbReference type="InterPro" id="IPR050516">
    <property type="entry name" value="Olfactory_GPCR"/>
</dbReference>
<dbReference type="InterPro" id="IPR017452">
    <property type="entry name" value="GPCR_Rhodpsn_7TM"/>
</dbReference>
<evidence type="ECO:0000256" key="8">
    <source>
        <dbReference type="ARBA" id="ARBA00023136"/>
    </source>
</evidence>
<comment type="function">
    <text evidence="1">Putative odorant or sperm cell receptor.</text>
</comment>
<feature type="transmembrane region" description="Helical" evidence="12">
    <location>
        <begin position="128"/>
        <end position="148"/>
    </location>
</feature>
<evidence type="ECO:0000313" key="15">
    <source>
        <dbReference type="RefSeq" id="XP_070486839.1"/>
    </source>
</evidence>
<feature type="transmembrane region" description="Helical" evidence="12">
    <location>
        <begin position="272"/>
        <end position="292"/>
    </location>
</feature>
<feature type="transmembrane region" description="Helical" evidence="12">
    <location>
        <begin position="56"/>
        <end position="75"/>
    </location>
</feature>
<evidence type="ECO:0000256" key="5">
    <source>
        <dbReference type="ARBA" id="ARBA00022725"/>
    </source>
</evidence>
<dbReference type="Gene3D" id="1.20.1070.10">
    <property type="entry name" value="Rhodopsin 7-helix transmembrane proteins"/>
    <property type="match status" value="1"/>
</dbReference>
<evidence type="ECO:0000256" key="1">
    <source>
        <dbReference type="ARBA" id="ARBA00003929"/>
    </source>
</evidence>
<evidence type="ECO:0000256" key="9">
    <source>
        <dbReference type="ARBA" id="ARBA00023170"/>
    </source>
</evidence>
<accession>A0ABM4QBM6</accession>
<organism evidence="14 15">
    <name type="scientific">Equus przewalskii</name>
    <name type="common">Przewalski's horse</name>
    <name type="synonym">Equus caballus przewalskii</name>
    <dbReference type="NCBI Taxonomy" id="9798"/>
    <lineage>
        <taxon>Eukaryota</taxon>
        <taxon>Metazoa</taxon>
        <taxon>Chordata</taxon>
        <taxon>Craniata</taxon>
        <taxon>Vertebrata</taxon>
        <taxon>Euteleostomi</taxon>
        <taxon>Mammalia</taxon>
        <taxon>Eutheria</taxon>
        <taxon>Laurasiatheria</taxon>
        <taxon>Perissodactyla</taxon>
        <taxon>Equidae</taxon>
        <taxon>Equus</taxon>
    </lineage>
</organism>
<evidence type="ECO:0000256" key="3">
    <source>
        <dbReference type="ARBA" id="ARBA00022475"/>
    </source>
</evidence>
<dbReference type="InterPro" id="IPR000725">
    <property type="entry name" value="Olfact_rcpt"/>
</dbReference>
<name>A0ABM4QBM6_EQUPR</name>
<evidence type="ECO:0000259" key="13">
    <source>
        <dbReference type="PROSITE" id="PS50262"/>
    </source>
</evidence>
<evidence type="ECO:0000256" key="7">
    <source>
        <dbReference type="ARBA" id="ARBA00023040"/>
    </source>
</evidence>
<evidence type="ECO:0000313" key="14">
    <source>
        <dbReference type="Proteomes" id="UP001652662"/>
    </source>
</evidence>
<keyword evidence="8 12" id="KW-0472">Membrane</keyword>
<reference evidence="14" key="1">
    <citation type="submission" date="2025-05" db="UniProtKB">
        <authorList>
            <consortium name="RefSeq"/>
        </authorList>
    </citation>
    <scope>NUCLEOTIDE SEQUENCE [LARGE SCALE GENOMIC DNA]</scope>
</reference>
<dbReference type="Proteomes" id="UP001652662">
    <property type="component" value="Chromosome 1"/>
</dbReference>
<dbReference type="SUPFAM" id="SSF81321">
    <property type="entry name" value="Family A G protein-coupled receptor-like"/>
    <property type="match status" value="1"/>
</dbReference>
<gene>
    <name evidence="15" type="primary">LOC103556396</name>
</gene>
<proteinExistence type="predicted"/>
<dbReference type="RefSeq" id="XP_070486839.1">
    <property type="nucleotide sequence ID" value="XM_070630738.1"/>
</dbReference>
<dbReference type="PANTHER" id="PTHR26452">
    <property type="entry name" value="OLFACTORY RECEPTOR"/>
    <property type="match status" value="1"/>
</dbReference>
<keyword evidence="4 12" id="KW-0812">Transmembrane</keyword>
<feature type="domain" description="G-protein coupled receptors family 1 profile" evidence="13">
    <location>
        <begin position="38"/>
        <end position="290"/>
    </location>
</feature>
<sequence length="335" mass="36117">MNQTLVTQFLILGFSETPGLQMLLFPAFLLLYMVALSGNLLIVLLISSSPALHTPVYFFLVNLAAVDILCTSTILPKLLGSMVAGRTISFGGCMAQLFFFTWSLGAELLLFSAMALDRYVAICRPLHYGALMGPRVCVLLASAVWAVSLTNTTVNTVLTGRLPFCGSNVVKHFFCEIPPLLKLSCAPTRLNEAMAFTADVVLALGSFSVTMLSYGCIIACIIASILRIRSAAGKRRAFSTCSSHLLVVSMYYSTVVYTYFRPASSYALDKDTVVSVVYTSVAPSLNPLIYSLRNTDVKAALRRVLSRSRALCAPRGPATSPLEGGQQAPPRASLP</sequence>
<evidence type="ECO:0000256" key="6">
    <source>
        <dbReference type="ARBA" id="ARBA00022989"/>
    </source>
</evidence>
<keyword evidence="6 12" id="KW-1133">Transmembrane helix</keyword>
<keyword evidence="3" id="KW-1003">Cell membrane</keyword>
<keyword evidence="14" id="KW-1185">Reference proteome</keyword>
<feature type="transmembrane region" description="Helical" evidence="12">
    <location>
        <begin position="95"/>
        <end position="116"/>
    </location>
</feature>
<keyword evidence="10" id="KW-0807">Transducer</keyword>
<evidence type="ECO:0000256" key="2">
    <source>
        <dbReference type="ARBA" id="ARBA00004651"/>
    </source>
</evidence>
<dbReference type="Pfam" id="PF13853">
    <property type="entry name" value="7tm_4"/>
    <property type="match status" value="1"/>
</dbReference>
<feature type="transmembrane region" description="Helical" evidence="12">
    <location>
        <begin position="238"/>
        <end position="260"/>
    </location>
</feature>
<keyword evidence="5" id="KW-0716">Sensory transduction</keyword>
<keyword evidence="9" id="KW-0675">Receptor</keyword>
<evidence type="ECO:0000256" key="10">
    <source>
        <dbReference type="ARBA" id="ARBA00023224"/>
    </source>
</evidence>
<keyword evidence="7" id="KW-0297">G-protein coupled receptor</keyword>
<evidence type="ECO:0000256" key="11">
    <source>
        <dbReference type="SAM" id="MobiDB-lite"/>
    </source>
</evidence>